<evidence type="ECO:0000259" key="1">
    <source>
        <dbReference type="PROSITE" id="PS50280"/>
    </source>
</evidence>
<organism evidence="2 3">
    <name type="scientific">Zymoseptoria tritici ST99CH_1E4</name>
    <dbReference type="NCBI Taxonomy" id="1276532"/>
    <lineage>
        <taxon>Eukaryota</taxon>
        <taxon>Fungi</taxon>
        <taxon>Dikarya</taxon>
        <taxon>Ascomycota</taxon>
        <taxon>Pezizomycotina</taxon>
        <taxon>Dothideomycetes</taxon>
        <taxon>Dothideomycetidae</taxon>
        <taxon>Mycosphaerellales</taxon>
        <taxon>Mycosphaerellaceae</taxon>
        <taxon>Zymoseptoria</taxon>
    </lineage>
</organism>
<protein>
    <recommendedName>
        <fullName evidence="1">SET domain-containing protein</fullName>
    </recommendedName>
</protein>
<dbReference type="EMBL" id="LT854258">
    <property type="protein sequence ID" value="SMR54390.1"/>
    <property type="molecule type" value="Genomic_DNA"/>
</dbReference>
<dbReference type="SUPFAM" id="SSF82199">
    <property type="entry name" value="SET domain"/>
    <property type="match status" value="1"/>
</dbReference>
<gene>
    <name evidence="2" type="ORF">ZT1E4_G7080</name>
</gene>
<dbReference type="CDD" id="cd20071">
    <property type="entry name" value="SET_SMYD"/>
    <property type="match status" value="1"/>
</dbReference>
<feature type="domain" description="SET" evidence="1">
    <location>
        <begin position="59"/>
        <end position="196"/>
    </location>
</feature>
<dbReference type="InterPro" id="IPR053185">
    <property type="entry name" value="SET_domain_protein"/>
</dbReference>
<accession>A0A2H1GLG5</accession>
<dbReference type="Proteomes" id="UP000245764">
    <property type="component" value="Chromosome 6"/>
</dbReference>
<sequence length="421" mass="47239">MHCTTCTSLAWSVHFEQKNGHSRAAFVSSVKISNLKFAEPSTSSFIFIETRRQGGISMVSYEVRHIEGKGQGLVATQKIPRGSVILTDTPILSVECSNWDDRKTAQRAIEAALNRISKPDQAIYLSLYEGRPEHPESSAARIFHTNSFESADGSKFVLPLISRLNHSCVPNAVAVDRDVHAQKDILSGEEIQICYKETWDEVLTASQRNFLYKHRYGFERLLIGALRFGLEGQQPVDFRLLSQLVAGKPNAESLLRDADWPPKVPCVTLPHSPSQQIEYTFLLAKLREAEGLNCMRVARTFFEAASLLLELQRHFAERGMVRHTIVLFVESFRCHEAWMKKAIHHAACAGGPTGQAATSYRIILQDMQLGSVLMCSKQMIKKDTSNGDQKKKCYVVAVDAQKKKPPKYLTLSEGEKLFGRN</sequence>
<dbReference type="Gene3D" id="2.170.270.10">
    <property type="entry name" value="SET domain"/>
    <property type="match status" value="1"/>
</dbReference>
<dbReference type="PANTHER" id="PTHR47332">
    <property type="entry name" value="SET DOMAIN-CONTAINING PROTEIN 5"/>
    <property type="match status" value="1"/>
</dbReference>
<reference evidence="3" key="1">
    <citation type="submission" date="2017-05" db="EMBL/GenBank/DDBJ databases">
        <authorList>
            <person name="Song R."/>
            <person name="Chenine A.L."/>
            <person name="Ruprecht R.M."/>
        </authorList>
    </citation>
    <scope>NUCLEOTIDE SEQUENCE [LARGE SCALE GENOMIC DNA]</scope>
</reference>
<dbReference type="SMART" id="SM00317">
    <property type="entry name" value="SET"/>
    <property type="match status" value="1"/>
</dbReference>
<dbReference type="AlphaFoldDB" id="A0A2H1GLG5"/>
<dbReference type="Pfam" id="PF00856">
    <property type="entry name" value="SET"/>
    <property type="match status" value="1"/>
</dbReference>
<name>A0A2H1GLG5_ZYMTR</name>
<evidence type="ECO:0000313" key="3">
    <source>
        <dbReference type="Proteomes" id="UP000245764"/>
    </source>
</evidence>
<dbReference type="PANTHER" id="PTHR47332:SF2">
    <property type="entry name" value="SET-6"/>
    <property type="match status" value="1"/>
</dbReference>
<evidence type="ECO:0000313" key="2">
    <source>
        <dbReference type="EMBL" id="SMR54390.1"/>
    </source>
</evidence>
<dbReference type="InterPro" id="IPR046341">
    <property type="entry name" value="SET_dom_sf"/>
</dbReference>
<dbReference type="InterPro" id="IPR001214">
    <property type="entry name" value="SET_dom"/>
</dbReference>
<proteinExistence type="predicted"/>
<dbReference type="PROSITE" id="PS50280">
    <property type="entry name" value="SET"/>
    <property type="match status" value="1"/>
</dbReference>